<reference evidence="3" key="1">
    <citation type="submission" date="2025-08" db="UniProtKB">
        <authorList>
            <consortium name="RefSeq"/>
        </authorList>
    </citation>
    <scope>IDENTIFICATION</scope>
    <source>
        <strain evidence="3">Wakin</strain>
        <tissue evidence="3">Muscle</tissue>
    </source>
</reference>
<gene>
    <name evidence="3" type="primary">LOC113081986</name>
</gene>
<proteinExistence type="predicted"/>
<keyword evidence="2" id="KW-1185">Reference proteome</keyword>
<feature type="repeat" description="ARM" evidence="1">
    <location>
        <begin position="587"/>
        <end position="631"/>
    </location>
</feature>
<dbReference type="RefSeq" id="XP_026109674.1">
    <property type="nucleotide sequence ID" value="XM_026253889.1"/>
</dbReference>
<dbReference type="KEGG" id="caua:113081986"/>
<evidence type="ECO:0000313" key="3">
    <source>
        <dbReference type="RefSeq" id="XP_026109674.1"/>
    </source>
</evidence>
<dbReference type="PROSITE" id="PS50176">
    <property type="entry name" value="ARM_REPEAT"/>
    <property type="match status" value="1"/>
</dbReference>
<dbReference type="SUPFAM" id="SSF48371">
    <property type="entry name" value="ARM repeat"/>
    <property type="match status" value="1"/>
</dbReference>
<accession>A0A6P6NME1</accession>
<evidence type="ECO:0000313" key="2">
    <source>
        <dbReference type="Proteomes" id="UP000515129"/>
    </source>
</evidence>
<sequence length="789" mass="90358">MQADDARYLKRKYKGGSLDVHPTEKALVVQYEVEATILGEMGDPMLGERKECQKIIRLKSLNSNTDIASLARKVVEECRLISPSRLPEVEQLLFYLQNRKKSAEKKEKKQIKPRDLTPFEGMELDEEANINSIDDYIELLYEDIPEKIRGATLILHLARNPDNLEELLQNETALGALARVLREDWKQSVDLATTIIYVFFCFSSFSQFHGLITHYKIGVLCMSIIEHELKRYDLWQDELLKKKKAGDDDPDNQNLKKEYEKALKKYHGLLTKQEQLLRVALYLLLNLSEDTRTELKMRNKNIVHLLVKTLDRDSEELLVLVVSFLKKLSIFLENKNDMAEIDTVEKLAKLVPCEHEDLLNVTLRLLLNLSFDTGLRSKMVQADLLPKLTALLGDEAQRQIAMCILYHISMDDRFKSMFAYTDCIPQVMKMLFDCGEERIDAELISFCINLAANKRNAQIMCEGNGLKMLMKRALKLKDPLMMKMIRNISQHDGPSKNLFIDYVGDLAAQIGLKEEEEFVIECLGTLSNLTIPDLDWELVLKEYNLVPYLKDHLKPGSSEDDLILEVVIMIGTVSMDDSCAVMLAKSGIIPALIELLNAQQEDDEFVCQIVYVFYQMVFHQATRDVIIKETQAPAYLIDLMHDKNAEIRKVCDNTLDIIAEYDVEWGKKIQSEKFRWHNSQWLEMVENRQMDEAEPFMYGDDGEPFLQNGDILERPDLFYSADGIIPGDGAISPEFFTDFQNGDLLGPQGFPSSSLTDGYGQIGVTPARPATAHGFRPDEQFYYGYTASR</sequence>
<dbReference type="GO" id="GO:0007018">
    <property type="term" value="P:microtubule-based movement"/>
    <property type="evidence" value="ECO:0007669"/>
    <property type="project" value="TreeGrafter"/>
</dbReference>
<dbReference type="SMART" id="SM00185">
    <property type="entry name" value="ARM"/>
    <property type="match status" value="4"/>
</dbReference>
<dbReference type="GO" id="GO:0016939">
    <property type="term" value="C:kinesin II complex"/>
    <property type="evidence" value="ECO:0007669"/>
    <property type="project" value="TreeGrafter"/>
</dbReference>
<organism evidence="2 3">
    <name type="scientific">Carassius auratus</name>
    <name type="common">Goldfish</name>
    <dbReference type="NCBI Taxonomy" id="7957"/>
    <lineage>
        <taxon>Eukaryota</taxon>
        <taxon>Metazoa</taxon>
        <taxon>Chordata</taxon>
        <taxon>Craniata</taxon>
        <taxon>Vertebrata</taxon>
        <taxon>Euteleostomi</taxon>
        <taxon>Actinopterygii</taxon>
        <taxon>Neopterygii</taxon>
        <taxon>Teleostei</taxon>
        <taxon>Ostariophysi</taxon>
        <taxon>Cypriniformes</taxon>
        <taxon>Cyprinidae</taxon>
        <taxon>Cyprininae</taxon>
        <taxon>Carassius</taxon>
    </lineage>
</organism>
<dbReference type="GO" id="GO:0048513">
    <property type="term" value="P:animal organ development"/>
    <property type="evidence" value="ECO:0007669"/>
    <property type="project" value="UniProtKB-ARBA"/>
</dbReference>
<dbReference type="GO" id="GO:0019894">
    <property type="term" value="F:kinesin binding"/>
    <property type="evidence" value="ECO:0007669"/>
    <property type="project" value="InterPro"/>
</dbReference>
<dbReference type="GO" id="GO:0005930">
    <property type="term" value="C:axoneme"/>
    <property type="evidence" value="ECO:0007669"/>
    <property type="project" value="TreeGrafter"/>
</dbReference>
<dbReference type="PANTHER" id="PTHR15605:SF2">
    <property type="entry name" value="KINESIN-ASSOCIATED PROTEIN 3"/>
    <property type="match status" value="1"/>
</dbReference>
<dbReference type="AlphaFoldDB" id="A0A6P6NME1"/>
<evidence type="ECO:0000256" key="1">
    <source>
        <dbReference type="PROSITE-ProRule" id="PRU00259"/>
    </source>
</evidence>
<dbReference type="OrthoDB" id="10265679at2759"/>
<dbReference type="GeneID" id="113081986"/>
<protein>
    <submittedName>
        <fullName evidence="3">Kinesin-associated protein 3-like</fullName>
    </submittedName>
</protein>
<dbReference type="GO" id="GO:0044782">
    <property type="term" value="P:cilium organization"/>
    <property type="evidence" value="ECO:0007669"/>
    <property type="project" value="TreeGrafter"/>
</dbReference>
<dbReference type="Gene3D" id="1.25.10.10">
    <property type="entry name" value="Leucine-rich Repeat Variant"/>
    <property type="match status" value="1"/>
</dbReference>
<dbReference type="Proteomes" id="UP000515129">
    <property type="component" value="Unplaced"/>
</dbReference>
<dbReference type="InterPro" id="IPR000225">
    <property type="entry name" value="Armadillo"/>
</dbReference>
<dbReference type="GO" id="GO:0035869">
    <property type="term" value="C:ciliary transition zone"/>
    <property type="evidence" value="ECO:0007669"/>
    <property type="project" value="TreeGrafter"/>
</dbReference>
<dbReference type="PANTHER" id="PTHR15605">
    <property type="entry name" value="KINESIN-ASSOCIATED PROTEINS"/>
    <property type="match status" value="1"/>
</dbReference>
<dbReference type="InterPro" id="IPR016024">
    <property type="entry name" value="ARM-type_fold"/>
</dbReference>
<name>A0A6P6NME1_CARAU</name>
<dbReference type="Pfam" id="PF05804">
    <property type="entry name" value="KAP"/>
    <property type="match status" value="1"/>
</dbReference>
<dbReference type="InterPro" id="IPR008658">
    <property type="entry name" value="KAP3"/>
</dbReference>
<dbReference type="InterPro" id="IPR011989">
    <property type="entry name" value="ARM-like"/>
</dbReference>
<dbReference type="SMART" id="SM01297">
    <property type="entry name" value="KAP"/>
    <property type="match status" value="1"/>
</dbReference>